<dbReference type="EMBL" id="HBEP01024989">
    <property type="protein sequence ID" value="CAD8496930.1"/>
    <property type="molecule type" value="Transcribed_RNA"/>
</dbReference>
<dbReference type="NCBIfam" id="TIGR03376">
    <property type="entry name" value="glycerol3P_DH"/>
    <property type="match status" value="1"/>
</dbReference>
<dbReference type="PANTHER" id="PTHR11728">
    <property type="entry name" value="GLYCEROL-3-PHOSPHATE DEHYDROGENASE"/>
    <property type="match status" value="1"/>
</dbReference>
<dbReference type="PROSITE" id="PS00957">
    <property type="entry name" value="NAD_G3PDH"/>
    <property type="match status" value="1"/>
</dbReference>
<dbReference type="FunFam" id="1.10.1040.10:FF:000004">
    <property type="entry name" value="Glycerol-3-phosphate dehydrogenase [NAD(+)]"/>
    <property type="match status" value="1"/>
</dbReference>
<keyword evidence="2 8" id="KW-0560">Oxidoreductase</keyword>
<dbReference type="InterPro" id="IPR011128">
    <property type="entry name" value="G3P_DH_NAD-dep_N"/>
</dbReference>
<feature type="binding site" evidence="6">
    <location>
        <position position="146"/>
    </location>
    <ligand>
        <name>substrate</name>
    </ligand>
</feature>
<evidence type="ECO:0000256" key="5">
    <source>
        <dbReference type="PIRSR" id="PIRSR000114-1"/>
    </source>
</evidence>
<dbReference type="PRINTS" id="PR00077">
    <property type="entry name" value="GPDHDRGNASE"/>
</dbReference>
<evidence type="ECO:0000256" key="7">
    <source>
        <dbReference type="PIRSR" id="PIRSR000114-3"/>
    </source>
</evidence>
<keyword evidence="10" id="KW-0732">Signal</keyword>
<dbReference type="GO" id="GO:0042803">
    <property type="term" value="F:protein homodimerization activity"/>
    <property type="evidence" value="ECO:0007669"/>
    <property type="project" value="InterPro"/>
</dbReference>
<feature type="active site" description="Proton acceptor" evidence="5">
    <location>
        <position position="237"/>
    </location>
</feature>
<evidence type="ECO:0000259" key="12">
    <source>
        <dbReference type="Pfam" id="PF07479"/>
    </source>
</evidence>
<feature type="domain" description="Glycerol-3-phosphate dehydrogenase NAD-dependent C-terminal" evidence="12">
    <location>
        <begin position="226"/>
        <end position="376"/>
    </location>
</feature>
<gene>
    <name evidence="13" type="ORF">PANT1444_LOCUS14174</name>
</gene>
<proteinExistence type="inferred from homology"/>
<dbReference type="Gene3D" id="3.40.50.720">
    <property type="entry name" value="NAD(P)-binding Rossmann-like Domain"/>
    <property type="match status" value="1"/>
</dbReference>
<dbReference type="SUPFAM" id="SSF48179">
    <property type="entry name" value="6-phosphogluconate dehydrogenase C-terminal domain-like"/>
    <property type="match status" value="1"/>
</dbReference>
<feature type="binding site" evidence="7">
    <location>
        <position position="68"/>
    </location>
    <ligand>
        <name>NAD(+)</name>
        <dbReference type="ChEBI" id="CHEBI:57540"/>
    </ligand>
</feature>
<feature type="domain" description="Glycerol-3-phosphate dehydrogenase NAD-dependent N-terminal" evidence="11">
    <location>
        <begin position="32"/>
        <end position="204"/>
    </location>
</feature>
<feature type="binding site" evidence="7">
    <location>
        <position position="301"/>
    </location>
    <ligand>
        <name>NAD(+)</name>
        <dbReference type="ChEBI" id="CHEBI:57540"/>
    </ligand>
</feature>
<dbReference type="FunFam" id="3.40.50.720:FF:000365">
    <property type="entry name" value="Glycerol-3-phosphate dehydrogenase [NAD(+)]"/>
    <property type="match status" value="1"/>
</dbReference>
<dbReference type="SUPFAM" id="SSF51735">
    <property type="entry name" value="NAD(P)-binding Rossmann-fold domains"/>
    <property type="match status" value="1"/>
</dbReference>
<name>A0A7S0EYM2_9EUKA</name>
<feature type="chain" id="PRO_5030951807" description="Glycerol-3-phosphate dehydrogenase [NAD(+)]" evidence="10">
    <location>
        <begin position="17"/>
        <end position="380"/>
    </location>
</feature>
<dbReference type="InterPro" id="IPR036291">
    <property type="entry name" value="NAD(P)-bd_dom_sf"/>
</dbReference>
<dbReference type="GO" id="GO:0005975">
    <property type="term" value="P:carbohydrate metabolic process"/>
    <property type="evidence" value="ECO:0007669"/>
    <property type="project" value="InterPro"/>
</dbReference>
<evidence type="ECO:0000256" key="3">
    <source>
        <dbReference type="ARBA" id="ARBA00023027"/>
    </source>
</evidence>
<dbReference type="Pfam" id="PF01210">
    <property type="entry name" value="NAD_Gly3P_dh_N"/>
    <property type="match status" value="1"/>
</dbReference>
<dbReference type="GO" id="GO:0141152">
    <property type="term" value="F:glycerol-3-phosphate dehydrogenase (NAD+) activity"/>
    <property type="evidence" value="ECO:0007669"/>
    <property type="project" value="UniProtKB-UniRule"/>
</dbReference>
<dbReference type="AlphaFoldDB" id="A0A7S0EYM2"/>
<dbReference type="GO" id="GO:0051287">
    <property type="term" value="F:NAD binding"/>
    <property type="evidence" value="ECO:0007669"/>
    <property type="project" value="UniProtKB-UniRule"/>
</dbReference>
<feature type="binding site" evidence="7">
    <location>
        <position position="333"/>
    </location>
    <ligand>
        <name>NAD(+)</name>
        <dbReference type="ChEBI" id="CHEBI:57540"/>
    </ligand>
</feature>
<feature type="binding site" evidence="6">
    <location>
        <begin position="301"/>
        <end position="302"/>
    </location>
    <ligand>
        <name>substrate</name>
    </ligand>
</feature>
<feature type="binding site" evidence="7">
    <location>
        <begin position="37"/>
        <end position="42"/>
    </location>
    <ligand>
        <name>NAD(+)</name>
        <dbReference type="ChEBI" id="CHEBI:57540"/>
    </ligand>
</feature>
<evidence type="ECO:0000313" key="13">
    <source>
        <dbReference type="EMBL" id="CAD8496930.1"/>
    </source>
</evidence>
<keyword evidence="3 7" id="KW-0520">NAD</keyword>
<dbReference type="PIRSF" id="PIRSF000114">
    <property type="entry name" value="Glycerol-3-P_dh"/>
    <property type="match status" value="1"/>
</dbReference>
<evidence type="ECO:0000256" key="2">
    <source>
        <dbReference type="ARBA" id="ARBA00023002"/>
    </source>
</evidence>
<dbReference type="PANTHER" id="PTHR11728:SF8">
    <property type="entry name" value="GLYCEROL-3-PHOSPHATE DEHYDROGENASE [NAD(+)]-RELATED"/>
    <property type="match status" value="1"/>
</dbReference>
<feature type="signal peptide" evidence="10">
    <location>
        <begin position="1"/>
        <end position="16"/>
    </location>
</feature>
<sequence>MLRVTLFSAVLAAASATRLESLRLRGGQQKEKVCIIGSGNWGSAIAKIVGRNVLDRDQFEDEVTMWVFQENVDGKNLTDIINNEHENVKYLPGVKFTDNVVADPDLTNAVQGATLLIFVLPHQFLGRICPQMTGMAKGCRAVSLIKGIEFKDSKPILISDLLAAEMKKGPNAPDVDMSVLMGANVANEVAKGDFAEATVGCTDLAIGAKWVSVFNTPDFKVDPVMDVAGAELCGALKNVVALGAGFCDGLGFGGNTKAAIIRIGLKETAKFAKMFFSGVQDDTFMESCGLADLVTTCFGGRNRKCADIYAKMQKAGTPKAWDVIETEELNGQKLQGTGTAKDVMTCIKAAGKEKDFPLMCQIYRIAFEDAKCETIIQINN</sequence>
<dbReference type="InterPro" id="IPR008927">
    <property type="entry name" value="6-PGluconate_DH-like_C_sf"/>
</dbReference>
<evidence type="ECO:0000256" key="8">
    <source>
        <dbReference type="RuleBase" id="RU000437"/>
    </source>
</evidence>
<feature type="binding site" evidence="7">
    <location>
        <position position="186"/>
    </location>
    <ligand>
        <name>NAD(+)</name>
        <dbReference type="ChEBI" id="CHEBI:57540"/>
    </ligand>
</feature>
<dbReference type="InterPro" id="IPR013328">
    <property type="entry name" value="6PGD_dom2"/>
</dbReference>
<evidence type="ECO:0000256" key="1">
    <source>
        <dbReference type="ARBA" id="ARBA00011009"/>
    </source>
</evidence>
<dbReference type="InterPro" id="IPR017751">
    <property type="entry name" value="G3P_DH_NAD-dep_euk"/>
</dbReference>
<dbReference type="EC" id="1.1.1.8" evidence="9"/>
<evidence type="ECO:0000256" key="10">
    <source>
        <dbReference type="SAM" id="SignalP"/>
    </source>
</evidence>
<protein>
    <recommendedName>
        <fullName evidence="9">Glycerol-3-phosphate dehydrogenase [NAD(+)]</fullName>
        <ecNumber evidence="9">1.1.1.8</ecNumber>
    </recommendedName>
</protein>
<feature type="binding site" evidence="7">
    <location>
        <position position="124"/>
    </location>
    <ligand>
        <name>NAD(+)</name>
        <dbReference type="ChEBI" id="CHEBI:57540"/>
    </ligand>
</feature>
<dbReference type="GO" id="GO:0005829">
    <property type="term" value="C:cytosol"/>
    <property type="evidence" value="ECO:0007669"/>
    <property type="project" value="TreeGrafter"/>
</dbReference>
<reference evidence="13" key="1">
    <citation type="submission" date="2021-01" db="EMBL/GenBank/DDBJ databases">
        <authorList>
            <person name="Corre E."/>
            <person name="Pelletier E."/>
            <person name="Niang G."/>
            <person name="Scheremetjew M."/>
            <person name="Finn R."/>
            <person name="Kale V."/>
            <person name="Holt S."/>
            <person name="Cochrane G."/>
            <person name="Meng A."/>
            <person name="Brown T."/>
            <person name="Cohen L."/>
        </authorList>
    </citation>
    <scope>NUCLEOTIDE SEQUENCE</scope>
    <source>
        <strain evidence="13">CCMP1374</strain>
    </source>
</reference>
<evidence type="ECO:0000256" key="9">
    <source>
        <dbReference type="RuleBase" id="RU361243"/>
    </source>
</evidence>
<dbReference type="InterPro" id="IPR006168">
    <property type="entry name" value="G3P_DH_NAD-dep"/>
</dbReference>
<comment type="catalytic activity">
    <reaction evidence="4 9">
        <text>sn-glycerol 3-phosphate + NAD(+) = dihydroxyacetone phosphate + NADH + H(+)</text>
        <dbReference type="Rhea" id="RHEA:11092"/>
        <dbReference type="ChEBI" id="CHEBI:15378"/>
        <dbReference type="ChEBI" id="CHEBI:57540"/>
        <dbReference type="ChEBI" id="CHEBI:57597"/>
        <dbReference type="ChEBI" id="CHEBI:57642"/>
        <dbReference type="ChEBI" id="CHEBI:57945"/>
        <dbReference type="EC" id="1.1.1.8"/>
    </reaction>
</comment>
<accession>A0A7S0EYM2</accession>
<organism evidence="13">
    <name type="scientific">Phaeocystis antarctica</name>
    <dbReference type="NCBI Taxonomy" id="33657"/>
    <lineage>
        <taxon>Eukaryota</taxon>
        <taxon>Haptista</taxon>
        <taxon>Haptophyta</taxon>
        <taxon>Prymnesiophyceae</taxon>
        <taxon>Phaeocystales</taxon>
        <taxon>Phaeocystaceae</taxon>
        <taxon>Phaeocystis</taxon>
    </lineage>
</organism>
<comment type="similarity">
    <text evidence="1 8">Belongs to the NAD-dependent glycerol-3-phosphate dehydrogenase family.</text>
</comment>
<feature type="binding site" evidence="7">
    <location>
        <position position="335"/>
    </location>
    <ligand>
        <name>NAD(+)</name>
        <dbReference type="ChEBI" id="CHEBI:57540"/>
    </ligand>
</feature>
<dbReference type="Pfam" id="PF07479">
    <property type="entry name" value="NAD_Gly3P_dh_C"/>
    <property type="match status" value="1"/>
</dbReference>
<dbReference type="InterPro" id="IPR006109">
    <property type="entry name" value="G3P_DH_NAD-dep_C"/>
</dbReference>
<dbReference type="Gene3D" id="1.10.1040.10">
    <property type="entry name" value="N-(1-d-carboxylethyl)-l-norvaline Dehydrogenase, domain 2"/>
    <property type="match status" value="1"/>
</dbReference>
<evidence type="ECO:0000259" key="11">
    <source>
        <dbReference type="Pfam" id="PF01210"/>
    </source>
</evidence>
<dbReference type="GO" id="GO:0046168">
    <property type="term" value="P:glycerol-3-phosphate catabolic process"/>
    <property type="evidence" value="ECO:0007669"/>
    <property type="project" value="UniProtKB-UniRule"/>
</dbReference>
<evidence type="ECO:0000256" key="6">
    <source>
        <dbReference type="PIRSR" id="PIRSR000114-2"/>
    </source>
</evidence>
<evidence type="ECO:0000256" key="4">
    <source>
        <dbReference type="ARBA" id="ARBA00048683"/>
    </source>
</evidence>